<dbReference type="AlphaFoldDB" id="A0A9W6VQ31"/>
<comment type="similarity">
    <text evidence="1">Belongs to the BlaI transcriptional regulatory family.</text>
</comment>
<dbReference type="Gene3D" id="1.10.10.10">
    <property type="entry name" value="Winged helix-like DNA-binding domain superfamily/Winged helix DNA-binding domain"/>
    <property type="match status" value="1"/>
</dbReference>
<comment type="caution">
    <text evidence="6">The sequence shown here is derived from an EMBL/GenBank/DDBJ whole genome shotgun (WGS) entry which is preliminary data.</text>
</comment>
<dbReference type="InterPro" id="IPR005650">
    <property type="entry name" value="BlaI_family"/>
</dbReference>
<dbReference type="EMBL" id="BSTJ01000015">
    <property type="protein sequence ID" value="GLY80633.1"/>
    <property type="molecule type" value="Genomic_DNA"/>
</dbReference>
<dbReference type="InterPro" id="IPR036390">
    <property type="entry name" value="WH_DNA-bd_sf"/>
</dbReference>
<dbReference type="Pfam" id="PF03965">
    <property type="entry name" value="Penicillinase_R"/>
    <property type="match status" value="1"/>
</dbReference>
<keyword evidence="3" id="KW-0238">DNA-binding</keyword>
<evidence type="ECO:0000313" key="6">
    <source>
        <dbReference type="EMBL" id="GLY80633.1"/>
    </source>
</evidence>
<organism evidence="6 7">
    <name type="scientific">Actinoallomurus iriomotensis</name>
    <dbReference type="NCBI Taxonomy" id="478107"/>
    <lineage>
        <taxon>Bacteria</taxon>
        <taxon>Bacillati</taxon>
        <taxon>Actinomycetota</taxon>
        <taxon>Actinomycetes</taxon>
        <taxon>Streptosporangiales</taxon>
        <taxon>Thermomonosporaceae</taxon>
        <taxon>Actinoallomurus</taxon>
    </lineage>
</organism>
<evidence type="ECO:0000256" key="4">
    <source>
        <dbReference type="ARBA" id="ARBA00023163"/>
    </source>
</evidence>
<evidence type="ECO:0008006" key="8">
    <source>
        <dbReference type="Google" id="ProtNLM"/>
    </source>
</evidence>
<protein>
    <recommendedName>
        <fullName evidence="8">Transcriptional regulator</fullName>
    </recommendedName>
</protein>
<keyword evidence="2" id="KW-0805">Transcription regulation</keyword>
<gene>
    <name evidence="6" type="ORF">Airi01_089000</name>
</gene>
<feature type="region of interest" description="Disordered" evidence="5">
    <location>
        <begin position="1"/>
        <end position="25"/>
    </location>
</feature>
<evidence type="ECO:0000256" key="1">
    <source>
        <dbReference type="ARBA" id="ARBA00011046"/>
    </source>
</evidence>
<reference evidence="6" key="1">
    <citation type="submission" date="2023-03" db="EMBL/GenBank/DDBJ databases">
        <title>Actinoallomurus iriomotensis NBRC 103681.</title>
        <authorList>
            <person name="Ichikawa N."/>
            <person name="Sato H."/>
            <person name="Tonouchi N."/>
        </authorList>
    </citation>
    <scope>NUCLEOTIDE SEQUENCE</scope>
    <source>
        <strain evidence="6">NBRC 103681</strain>
    </source>
</reference>
<evidence type="ECO:0000313" key="7">
    <source>
        <dbReference type="Proteomes" id="UP001165135"/>
    </source>
</evidence>
<accession>A0A9W6VQ31</accession>
<dbReference type="GO" id="GO:0045892">
    <property type="term" value="P:negative regulation of DNA-templated transcription"/>
    <property type="evidence" value="ECO:0007669"/>
    <property type="project" value="InterPro"/>
</dbReference>
<evidence type="ECO:0000256" key="3">
    <source>
        <dbReference type="ARBA" id="ARBA00023125"/>
    </source>
</evidence>
<name>A0A9W6VQ31_9ACTN</name>
<dbReference type="GO" id="GO:0003677">
    <property type="term" value="F:DNA binding"/>
    <property type="evidence" value="ECO:0007669"/>
    <property type="project" value="UniProtKB-KW"/>
</dbReference>
<evidence type="ECO:0000256" key="5">
    <source>
        <dbReference type="SAM" id="MobiDB-lite"/>
    </source>
</evidence>
<dbReference type="Proteomes" id="UP001165135">
    <property type="component" value="Unassembled WGS sequence"/>
</dbReference>
<keyword evidence="4" id="KW-0804">Transcription</keyword>
<proteinExistence type="inferred from homology"/>
<dbReference type="SUPFAM" id="SSF46785">
    <property type="entry name" value="Winged helix' DNA-binding domain"/>
    <property type="match status" value="1"/>
</dbReference>
<sequence length="137" mass="15014">MSAESPAREPSVGRSSGGGARRQPGMLEDEVLAVLWTAGRAMTPAEVRDRLDDRLAYTTVMSTLARMHRKGLVSRRPVKKGYSYLPTVDEASHTARAMTDLLSRRHDHAGVLARFVSSLSPEDEALLQRLLRGGEDA</sequence>
<dbReference type="InterPro" id="IPR036388">
    <property type="entry name" value="WH-like_DNA-bd_sf"/>
</dbReference>
<evidence type="ECO:0000256" key="2">
    <source>
        <dbReference type="ARBA" id="ARBA00023015"/>
    </source>
</evidence>
<dbReference type="RefSeq" id="WP_285633852.1">
    <property type="nucleotide sequence ID" value="NZ_BSTJ01000015.1"/>
</dbReference>